<protein>
    <submittedName>
        <fullName evidence="1">Uncharacterized protein</fullName>
    </submittedName>
</protein>
<dbReference type="Proteomes" id="UP000032414">
    <property type="component" value="Chromosome I"/>
</dbReference>
<evidence type="ECO:0000313" key="2">
    <source>
        <dbReference type="Proteomes" id="UP000032414"/>
    </source>
</evidence>
<dbReference type="HOGENOM" id="CLU_3048888_0_0_6"/>
<reference evidence="2" key="1">
    <citation type="submission" date="2014-09" db="EMBL/GenBank/DDBJ databases">
        <authorList>
            <person name="Gomez-Valero L."/>
        </authorList>
    </citation>
    <scope>NUCLEOTIDE SEQUENCE [LARGE SCALE GENOMIC DNA]</scope>
    <source>
        <strain evidence="2">ATCC33218</strain>
    </source>
</reference>
<proteinExistence type="predicted"/>
<dbReference type="AlphaFoldDB" id="A0A098GLJ7"/>
<dbReference type="EMBL" id="LN614830">
    <property type="protein sequence ID" value="CEG62381.1"/>
    <property type="molecule type" value="Genomic_DNA"/>
</dbReference>
<sequence length="54" mass="6544">MESKNQSYFFTSKAKVALFNQDYCKNEMEVGINRENCYFYLLYYLILQEVLARI</sequence>
<organism evidence="1 2">
    <name type="scientific">Legionella micdadei</name>
    <name type="common">Tatlockia micdadei</name>
    <dbReference type="NCBI Taxonomy" id="451"/>
    <lineage>
        <taxon>Bacteria</taxon>
        <taxon>Pseudomonadati</taxon>
        <taxon>Pseudomonadota</taxon>
        <taxon>Gammaproteobacteria</taxon>
        <taxon>Legionellales</taxon>
        <taxon>Legionellaceae</taxon>
        <taxon>Legionella</taxon>
    </lineage>
</organism>
<gene>
    <name evidence="1" type="ORF">LMI_3159</name>
</gene>
<name>A0A098GLJ7_LEGMI</name>
<evidence type="ECO:0000313" key="1">
    <source>
        <dbReference type="EMBL" id="CEG62381.1"/>
    </source>
</evidence>
<accession>A0A098GLJ7</accession>
<dbReference type="KEGG" id="tmc:LMI_3159"/>